<keyword evidence="4" id="KW-1185">Reference proteome</keyword>
<feature type="chain" id="PRO_5039175324" description="Lipoprotein" evidence="2">
    <location>
        <begin position="21"/>
        <end position="301"/>
    </location>
</feature>
<dbReference type="InterPro" id="IPR012338">
    <property type="entry name" value="Beta-lactam/transpept-like"/>
</dbReference>
<feature type="signal peptide" evidence="2">
    <location>
        <begin position="1"/>
        <end position="20"/>
    </location>
</feature>
<dbReference type="PROSITE" id="PS51257">
    <property type="entry name" value="PROKAR_LIPOPROTEIN"/>
    <property type="match status" value="1"/>
</dbReference>
<evidence type="ECO:0008006" key="5">
    <source>
        <dbReference type="Google" id="ProtNLM"/>
    </source>
</evidence>
<reference evidence="3 4" key="1">
    <citation type="submission" date="2020-08" db="EMBL/GenBank/DDBJ databases">
        <title>Genomic Encyclopedia of Type Strains, Phase IV (KMG-IV): sequencing the most valuable type-strain genomes for metagenomic binning, comparative biology and taxonomic classification.</title>
        <authorList>
            <person name="Goeker M."/>
        </authorList>
    </citation>
    <scope>NUCLEOTIDE SEQUENCE [LARGE SCALE GENOMIC DNA]</scope>
    <source>
        <strain evidence="3 4">DSM 44197</strain>
    </source>
</reference>
<dbReference type="SUPFAM" id="SSF56601">
    <property type="entry name" value="beta-lactamase/transpeptidase-like"/>
    <property type="match status" value="1"/>
</dbReference>
<protein>
    <recommendedName>
        <fullName evidence="5">Lipoprotein</fullName>
    </recommendedName>
</protein>
<dbReference type="EMBL" id="JACJIA010000019">
    <property type="protein sequence ID" value="MBA8957029.1"/>
    <property type="molecule type" value="Genomic_DNA"/>
</dbReference>
<evidence type="ECO:0000256" key="1">
    <source>
        <dbReference type="SAM" id="MobiDB-lite"/>
    </source>
</evidence>
<feature type="region of interest" description="Disordered" evidence="1">
    <location>
        <begin position="26"/>
        <end position="55"/>
    </location>
</feature>
<evidence type="ECO:0000313" key="3">
    <source>
        <dbReference type="EMBL" id="MBA8957029.1"/>
    </source>
</evidence>
<evidence type="ECO:0000313" key="4">
    <source>
        <dbReference type="Proteomes" id="UP000572680"/>
    </source>
</evidence>
<organism evidence="3 4">
    <name type="scientific">Actinomadura namibiensis</name>
    <dbReference type="NCBI Taxonomy" id="182080"/>
    <lineage>
        <taxon>Bacteria</taxon>
        <taxon>Bacillati</taxon>
        <taxon>Actinomycetota</taxon>
        <taxon>Actinomycetes</taxon>
        <taxon>Streptosporangiales</taxon>
        <taxon>Thermomonosporaceae</taxon>
        <taxon>Actinomadura</taxon>
    </lineage>
</organism>
<dbReference type="Proteomes" id="UP000572680">
    <property type="component" value="Unassembled WGS sequence"/>
</dbReference>
<name>A0A7W3QRR0_ACTNM</name>
<comment type="caution">
    <text evidence="3">The sequence shown here is derived from an EMBL/GenBank/DDBJ whole genome shotgun (WGS) entry which is preliminary data.</text>
</comment>
<keyword evidence="2" id="KW-0732">Signal</keyword>
<dbReference type="Gene3D" id="3.40.710.10">
    <property type="entry name" value="DD-peptidase/beta-lactamase superfamily"/>
    <property type="match status" value="1"/>
</dbReference>
<dbReference type="RefSeq" id="WP_182848890.1">
    <property type="nucleotide sequence ID" value="NZ_JACJIA010000019.1"/>
</dbReference>
<accession>A0A7W3QRR0</accession>
<feature type="compositionally biased region" description="Low complexity" evidence="1">
    <location>
        <begin position="45"/>
        <end position="54"/>
    </location>
</feature>
<gene>
    <name evidence="3" type="ORF">HNR61_008719</name>
</gene>
<proteinExistence type="predicted"/>
<evidence type="ECO:0000256" key="2">
    <source>
        <dbReference type="SAM" id="SignalP"/>
    </source>
</evidence>
<sequence>MLTSVVRAGAVAGLLLAVCACESGNGPAVAPSDGAGTETRPSPRPSRSAAAAPRVPKGTLASFVVFDRGTGRTLLSHRPREVFRSASVVKILIALDHLERNGLRAADRPLLQAMLRSSDDKAATAFWKRGGQGEIVRRAARRLGLTETAPPPADKPGFWGYTALSAGDLVKTYRYLLDRAPRGHRDFVMGQLRRATRCGTDRFDQSFGIPRALPRPWAVKQGWSGFGLRPAEPCRAAAASGASFRNVDLGIGRPVLHTTGVVGGDDRRIVVVLTLHPAGTSFRTATARLTALTREVHRAAG</sequence>
<dbReference type="AlphaFoldDB" id="A0A7W3QRR0"/>